<dbReference type="InterPro" id="IPR001182">
    <property type="entry name" value="FtsW/RodA"/>
</dbReference>
<dbReference type="RefSeq" id="WP_369062057.1">
    <property type="nucleotide sequence ID" value="NZ_CP158375.1"/>
</dbReference>
<dbReference type="Pfam" id="PF01098">
    <property type="entry name" value="FTSW_RODA_SPOVE"/>
    <property type="match status" value="1"/>
</dbReference>
<dbReference type="AlphaFoldDB" id="A0AB39KXL2"/>
<sequence length="387" mass="40756">MNVAERIIRCLCRFLPPALHDWGEAMAHEAASIQSPLEAIGFALSCGIWVVREALVLAFLSLFTRVRSGPSEGPARRMDWEHRKVALACAIAASSLGLVHLAEVGAPRAHIILNLTSLIAGLIIVLPFRRIDLAATPFVSVAALATGLILLLTAAIGDEAFGARRWLSLGGVVIQPSLISLPFLAVAFARSRDRLTNIGVVCAAVAMALQPDHVMAGALVAGLAVGAVMKRDRSALLTFAIALACFVVTILRPSPISAAPFVTGVSSVAGSTSLLTAPGAWGCIALLLPSILGLSRRRGVAAYATFGMIWLALITMALVADYPLPVITYGGSAIVGYLWSILALPAETSVTEHCSRATRSPLESPIDRKSERLGVLRRLKLNSASPL</sequence>
<feature type="transmembrane region" description="Helical" evidence="6">
    <location>
        <begin position="326"/>
        <end position="346"/>
    </location>
</feature>
<proteinExistence type="predicted"/>
<evidence type="ECO:0000256" key="1">
    <source>
        <dbReference type="ARBA" id="ARBA00004141"/>
    </source>
</evidence>
<gene>
    <name evidence="7" type="ORF">ABOZ73_07625</name>
</gene>
<organism evidence="7">
    <name type="scientific">Caulobacter sp. 73W</name>
    <dbReference type="NCBI Taxonomy" id="3161137"/>
    <lineage>
        <taxon>Bacteria</taxon>
        <taxon>Pseudomonadati</taxon>
        <taxon>Pseudomonadota</taxon>
        <taxon>Alphaproteobacteria</taxon>
        <taxon>Caulobacterales</taxon>
        <taxon>Caulobacteraceae</taxon>
        <taxon>Caulobacter</taxon>
    </lineage>
</organism>
<keyword evidence="3" id="KW-0133">Cell shape</keyword>
<evidence type="ECO:0000256" key="4">
    <source>
        <dbReference type="ARBA" id="ARBA00022989"/>
    </source>
</evidence>
<dbReference type="GO" id="GO:0008360">
    <property type="term" value="P:regulation of cell shape"/>
    <property type="evidence" value="ECO:0007669"/>
    <property type="project" value="UniProtKB-KW"/>
</dbReference>
<dbReference type="EMBL" id="CP158375">
    <property type="protein sequence ID" value="XDO98277.1"/>
    <property type="molecule type" value="Genomic_DNA"/>
</dbReference>
<feature type="transmembrane region" description="Helical" evidence="6">
    <location>
        <begin position="108"/>
        <end position="126"/>
    </location>
</feature>
<feature type="transmembrane region" description="Helical" evidence="6">
    <location>
        <begin position="85"/>
        <end position="102"/>
    </location>
</feature>
<evidence type="ECO:0000256" key="5">
    <source>
        <dbReference type="ARBA" id="ARBA00023136"/>
    </source>
</evidence>
<feature type="transmembrane region" description="Helical" evidence="6">
    <location>
        <begin position="169"/>
        <end position="189"/>
    </location>
</feature>
<protein>
    <submittedName>
        <fullName evidence="7">FtsW/RodA/SpoVE family cell cycle protein</fullName>
    </submittedName>
</protein>
<keyword evidence="2 6" id="KW-0812">Transmembrane</keyword>
<feature type="transmembrane region" description="Helical" evidence="6">
    <location>
        <begin position="265"/>
        <end position="288"/>
    </location>
</feature>
<feature type="transmembrane region" description="Helical" evidence="6">
    <location>
        <begin position="300"/>
        <end position="320"/>
    </location>
</feature>
<accession>A0AB39KXL2</accession>
<comment type="subcellular location">
    <subcellularLocation>
        <location evidence="1">Membrane</location>
        <topology evidence="1">Multi-pass membrane protein</topology>
    </subcellularLocation>
</comment>
<feature type="transmembrane region" description="Helical" evidence="6">
    <location>
        <begin position="138"/>
        <end position="157"/>
    </location>
</feature>
<keyword evidence="4 6" id="KW-1133">Transmembrane helix</keyword>
<evidence type="ECO:0000256" key="3">
    <source>
        <dbReference type="ARBA" id="ARBA00022960"/>
    </source>
</evidence>
<evidence type="ECO:0000256" key="2">
    <source>
        <dbReference type="ARBA" id="ARBA00022692"/>
    </source>
</evidence>
<name>A0AB39KXL2_9CAUL</name>
<evidence type="ECO:0000256" key="6">
    <source>
        <dbReference type="SAM" id="Phobius"/>
    </source>
</evidence>
<feature type="transmembrane region" description="Helical" evidence="6">
    <location>
        <begin position="235"/>
        <end position="253"/>
    </location>
</feature>
<dbReference type="GO" id="GO:0051301">
    <property type="term" value="P:cell division"/>
    <property type="evidence" value="ECO:0007669"/>
    <property type="project" value="InterPro"/>
</dbReference>
<evidence type="ECO:0000313" key="7">
    <source>
        <dbReference type="EMBL" id="XDO98277.1"/>
    </source>
</evidence>
<dbReference type="GO" id="GO:0016020">
    <property type="term" value="C:membrane"/>
    <property type="evidence" value="ECO:0007669"/>
    <property type="project" value="UniProtKB-SubCell"/>
</dbReference>
<keyword evidence="5 6" id="KW-0472">Membrane</keyword>
<reference evidence="7" key="1">
    <citation type="submission" date="2024-06" db="EMBL/GenBank/DDBJ databases">
        <title>Caulobacter inopinatus, sp. nov.</title>
        <authorList>
            <person name="Donachie S.P."/>
        </authorList>
    </citation>
    <scope>NUCLEOTIDE SEQUENCE</scope>
    <source>
        <strain evidence="7">73W</strain>
    </source>
</reference>